<name>A0A9P6AT43_9AGAM</name>
<dbReference type="EMBL" id="MU129004">
    <property type="protein sequence ID" value="KAF9511202.1"/>
    <property type="molecule type" value="Genomic_DNA"/>
</dbReference>
<feature type="domain" description="DUF6699" evidence="1">
    <location>
        <begin position="65"/>
        <end position="195"/>
    </location>
</feature>
<reference evidence="2" key="1">
    <citation type="journal article" date="2020" name="Nat. Commun.">
        <title>Large-scale genome sequencing of mycorrhizal fungi provides insights into the early evolution of symbiotic traits.</title>
        <authorList>
            <person name="Miyauchi S."/>
            <person name="Kiss E."/>
            <person name="Kuo A."/>
            <person name="Drula E."/>
            <person name="Kohler A."/>
            <person name="Sanchez-Garcia M."/>
            <person name="Morin E."/>
            <person name="Andreopoulos B."/>
            <person name="Barry K.W."/>
            <person name="Bonito G."/>
            <person name="Buee M."/>
            <person name="Carver A."/>
            <person name="Chen C."/>
            <person name="Cichocki N."/>
            <person name="Clum A."/>
            <person name="Culley D."/>
            <person name="Crous P.W."/>
            <person name="Fauchery L."/>
            <person name="Girlanda M."/>
            <person name="Hayes R.D."/>
            <person name="Keri Z."/>
            <person name="LaButti K."/>
            <person name="Lipzen A."/>
            <person name="Lombard V."/>
            <person name="Magnuson J."/>
            <person name="Maillard F."/>
            <person name="Murat C."/>
            <person name="Nolan M."/>
            <person name="Ohm R.A."/>
            <person name="Pangilinan J."/>
            <person name="Pereira M.F."/>
            <person name="Perotto S."/>
            <person name="Peter M."/>
            <person name="Pfister S."/>
            <person name="Riley R."/>
            <person name="Sitrit Y."/>
            <person name="Stielow J.B."/>
            <person name="Szollosi G."/>
            <person name="Zifcakova L."/>
            <person name="Stursova M."/>
            <person name="Spatafora J.W."/>
            <person name="Tedersoo L."/>
            <person name="Vaario L.M."/>
            <person name="Yamada A."/>
            <person name="Yan M."/>
            <person name="Wang P."/>
            <person name="Xu J."/>
            <person name="Bruns T."/>
            <person name="Baldrian P."/>
            <person name="Vilgalys R."/>
            <person name="Dunand C."/>
            <person name="Henrissat B."/>
            <person name="Grigoriev I.V."/>
            <person name="Hibbett D."/>
            <person name="Nagy L.G."/>
            <person name="Martin F.M."/>
        </authorList>
    </citation>
    <scope>NUCLEOTIDE SEQUENCE</scope>
    <source>
        <strain evidence="2">UP504</strain>
    </source>
</reference>
<sequence length="215" mass="23776">MSAVPKFAVGAAYGPVLTATELYLLQAAQGCKSLELNPILQHSLKSFHLVFNLSNGATGGYDNAHSDKDLPFLVQDEPATIPRVDTIHIISKISPWVTTVKASQSKRGVTLGDIVDATWATYGDHNITEAEWKSLPVREQERVRRANMTNQMNANPAAGWNPAYFSPPAANAKNFRRADWLKDKIFFDGLEQDDDYSAKRLGFKAPNVFIMSFCS</sequence>
<protein>
    <recommendedName>
        <fullName evidence="1">DUF6699 domain-containing protein</fullName>
    </recommendedName>
</protein>
<evidence type="ECO:0000259" key="1">
    <source>
        <dbReference type="Pfam" id="PF20415"/>
    </source>
</evidence>
<organism evidence="2 3">
    <name type="scientific">Hydnum rufescens UP504</name>
    <dbReference type="NCBI Taxonomy" id="1448309"/>
    <lineage>
        <taxon>Eukaryota</taxon>
        <taxon>Fungi</taxon>
        <taxon>Dikarya</taxon>
        <taxon>Basidiomycota</taxon>
        <taxon>Agaricomycotina</taxon>
        <taxon>Agaricomycetes</taxon>
        <taxon>Cantharellales</taxon>
        <taxon>Hydnaceae</taxon>
        <taxon>Hydnum</taxon>
    </lineage>
</organism>
<comment type="caution">
    <text evidence="2">The sequence shown here is derived from an EMBL/GenBank/DDBJ whole genome shotgun (WGS) entry which is preliminary data.</text>
</comment>
<accession>A0A9P6AT43</accession>
<evidence type="ECO:0000313" key="2">
    <source>
        <dbReference type="EMBL" id="KAF9511202.1"/>
    </source>
</evidence>
<dbReference type="InterPro" id="IPR046522">
    <property type="entry name" value="DUF6699"/>
</dbReference>
<dbReference type="Pfam" id="PF20415">
    <property type="entry name" value="DUF6699"/>
    <property type="match status" value="1"/>
</dbReference>
<keyword evidence="3" id="KW-1185">Reference proteome</keyword>
<dbReference type="OrthoDB" id="3333333at2759"/>
<dbReference type="Proteomes" id="UP000886523">
    <property type="component" value="Unassembled WGS sequence"/>
</dbReference>
<evidence type="ECO:0000313" key="3">
    <source>
        <dbReference type="Proteomes" id="UP000886523"/>
    </source>
</evidence>
<gene>
    <name evidence="2" type="ORF">BS47DRAFT_1347084</name>
</gene>
<proteinExistence type="predicted"/>
<dbReference type="AlphaFoldDB" id="A0A9P6AT43"/>